<dbReference type="OrthoDB" id="2499360at2759"/>
<name>A0A0L0VEP4_9BASI</name>
<sequence>MRATTTAILLAISLSAVKATIHTTCYNFLMQRDGCVFSAAGASQRCPAPPKEHPGAVSAFTLQTSGRNFKRSDNELERRYDSRNPSFAVAGGTGICGFYDSVNTPGVCLWSGAEQNNPTVSTAGWLNGFKTSNCGKRVYVQRTGQPNTRQYVKVLDGCGLGDTAPIPGCLDLAVTLKLFNLFNPTEAENQAGKIIGGLTWEFDNVYGLSTQQGPV</sequence>
<evidence type="ECO:0000256" key="1">
    <source>
        <dbReference type="SAM" id="SignalP"/>
    </source>
</evidence>
<keyword evidence="3" id="KW-1185">Reference proteome</keyword>
<dbReference type="Proteomes" id="UP000054564">
    <property type="component" value="Unassembled WGS sequence"/>
</dbReference>
<proteinExistence type="predicted"/>
<dbReference type="AlphaFoldDB" id="A0A0L0VEP4"/>
<dbReference type="EMBL" id="AJIL01000064">
    <property type="protein sequence ID" value="KNE97750.1"/>
    <property type="molecule type" value="Genomic_DNA"/>
</dbReference>
<evidence type="ECO:0000313" key="3">
    <source>
        <dbReference type="Proteomes" id="UP000054564"/>
    </source>
</evidence>
<feature type="signal peptide" evidence="1">
    <location>
        <begin position="1"/>
        <end position="19"/>
    </location>
</feature>
<keyword evidence="1" id="KW-0732">Signal</keyword>
<evidence type="ECO:0000313" key="2">
    <source>
        <dbReference type="EMBL" id="KNE97750.1"/>
    </source>
</evidence>
<accession>A0A0L0VEP4</accession>
<organism evidence="2 3">
    <name type="scientific">Puccinia striiformis f. sp. tritici PST-78</name>
    <dbReference type="NCBI Taxonomy" id="1165861"/>
    <lineage>
        <taxon>Eukaryota</taxon>
        <taxon>Fungi</taxon>
        <taxon>Dikarya</taxon>
        <taxon>Basidiomycota</taxon>
        <taxon>Pucciniomycotina</taxon>
        <taxon>Pucciniomycetes</taxon>
        <taxon>Pucciniales</taxon>
        <taxon>Pucciniaceae</taxon>
        <taxon>Puccinia</taxon>
    </lineage>
</organism>
<evidence type="ECO:0008006" key="4">
    <source>
        <dbReference type="Google" id="ProtNLM"/>
    </source>
</evidence>
<gene>
    <name evidence="2" type="ORF">PSTG_08969</name>
</gene>
<protein>
    <recommendedName>
        <fullName evidence="4">Secreted protein</fullName>
    </recommendedName>
</protein>
<comment type="caution">
    <text evidence="2">The sequence shown here is derived from an EMBL/GenBank/DDBJ whole genome shotgun (WGS) entry which is preliminary data.</text>
</comment>
<feature type="chain" id="PRO_5005549194" description="Secreted protein" evidence="1">
    <location>
        <begin position="20"/>
        <end position="215"/>
    </location>
</feature>
<reference evidence="3" key="1">
    <citation type="submission" date="2014-03" db="EMBL/GenBank/DDBJ databases">
        <title>The Genome Sequence of Puccinia striiformis f. sp. tritici PST-78.</title>
        <authorList>
            <consortium name="The Broad Institute Genome Sequencing Platform"/>
            <person name="Cuomo C."/>
            <person name="Hulbert S."/>
            <person name="Chen X."/>
            <person name="Walker B."/>
            <person name="Young S.K."/>
            <person name="Zeng Q."/>
            <person name="Gargeya S."/>
            <person name="Fitzgerald M."/>
            <person name="Haas B."/>
            <person name="Abouelleil A."/>
            <person name="Alvarado L."/>
            <person name="Arachchi H.M."/>
            <person name="Berlin A.M."/>
            <person name="Chapman S.B."/>
            <person name="Goldberg J."/>
            <person name="Griggs A."/>
            <person name="Gujja S."/>
            <person name="Hansen M."/>
            <person name="Howarth C."/>
            <person name="Imamovic A."/>
            <person name="Larimer J."/>
            <person name="McCowan C."/>
            <person name="Montmayeur A."/>
            <person name="Murphy C."/>
            <person name="Neiman D."/>
            <person name="Pearson M."/>
            <person name="Priest M."/>
            <person name="Roberts A."/>
            <person name="Saif S."/>
            <person name="Shea T."/>
            <person name="Sisk P."/>
            <person name="Sykes S."/>
            <person name="Wortman J."/>
            <person name="Nusbaum C."/>
            <person name="Birren B."/>
        </authorList>
    </citation>
    <scope>NUCLEOTIDE SEQUENCE [LARGE SCALE GENOMIC DNA]</scope>
    <source>
        <strain evidence="3">race PST-78</strain>
    </source>
</reference>